<organism evidence="9 10">
    <name type="scientific">Halteria grandinella</name>
    <dbReference type="NCBI Taxonomy" id="5974"/>
    <lineage>
        <taxon>Eukaryota</taxon>
        <taxon>Sar</taxon>
        <taxon>Alveolata</taxon>
        <taxon>Ciliophora</taxon>
        <taxon>Intramacronucleata</taxon>
        <taxon>Spirotrichea</taxon>
        <taxon>Stichotrichia</taxon>
        <taxon>Sporadotrichida</taxon>
        <taxon>Halteriidae</taxon>
        <taxon>Halteria</taxon>
    </lineage>
</organism>
<sequence>MVESASTFDKLPSVQALRAHFQAVTSKAHLRDLLADEARNSQLRVALANEQAGEKTDAIFDFTHAKIDAEGFKKLLKVAEDANLFAKIDSMFKGEKLNNTEKRSVLHVALRMREGESLIVPDSDEGDAVKNVHAVLHRIQEFSQKIRTGEARGYSGKELRNTLIIGIGGSYLGPEFVFEALRTDEAARKGAEGRKLKFLANVDPIDFTRAIEGLDIEETLVVINSKTFTTAETMLNARTVRQFIIDHYSQKYPEEQDKQKFVEAHMCAVSTNLPETKKFGVKDERVFGFWDWVGGRYSVCSAVGVLPLSLHYGFENVKHFLEGAKSIDEHFRTTRDPSKNLPILLGLIGFYNSYICGHDSRAILPYCQALLKFPAHIQQLDMESNGKGVTRTGERFEAGVQAGPIIFGEPGTNGQHSFYQLMHQGRPIPAEFIGFTKSQTPTLLPGEPVTSHDELMSNFFAQPDALALGKTLDQLQKEGVPPPLLEHKRFLGDRPSVSLLFMGALDAYKCGQLLAMYEHRVAVEGFLYGINSFDQWGVELGKVLAKDVRNVFQAKQSKVSSDDIAKQTSEKFNPPTNFLLTQYLQNN</sequence>
<reference evidence="9" key="1">
    <citation type="submission" date="2019-06" db="EMBL/GenBank/DDBJ databases">
        <authorList>
            <person name="Zheng W."/>
        </authorList>
    </citation>
    <scope>NUCLEOTIDE SEQUENCE</scope>
    <source>
        <strain evidence="9">QDHG01</strain>
    </source>
</reference>
<dbReference type="UniPathway" id="UPA00109">
    <property type="reaction ID" value="UER00181"/>
</dbReference>
<dbReference type="NCBIfam" id="NF001211">
    <property type="entry name" value="PRK00179.1"/>
    <property type="match status" value="1"/>
</dbReference>
<evidence type="ECO:0000256" key="8">
    <source>
        <dbReference type="RuleBase" id="RU000612"/>
    </source>
</evidence>
<dbReference type="EC" id="5.3.1.9" evidence="3 8"/>
<keyword evidence="6 8" id="KW-0413">Isomerase</keyword>
<dbReference type="GO" id="GO:0004347">
    <property type="term" value="F:glucose-6-phosphate isomerase activity"/>
    <property type="evidence" value="ECO:0007669"/>
    <property type="project" value="UniProtKB-EC"/>
</dbReference>
<dbReference type="GO" id="GO:0051156">
    <property type="term" value="P:glucose 6-phosphate metabolic process"/>
    <property type="evidence" value="ECO:0007669"/>
    <property type="project" value="TreeGrafter"/>
</dbReference>
<dbReference type="GO" id="GO:0006096">
    <property type="term" value="P:glycolytic process"/>
    <property type="evidence" value="ECO:0007669"/>
    <property type="project" value="UniProtKB-UniPathway"/>
</dbReference>
<dbReference type="GO" id="GO:0048029">
    <property type="term" value="F:monosaccharide binding"/>
    <property type="evidence" value="ECO:0007669"/>
    <property type="project" value="TreeGrafter"/>
</dbReference>
<evidence type="ECO:0000256" key="7">
    <source>
        <dbReference type="ARBA" id="ARBA00029321"/>
    </source>
</evidence>
<protein>
    <recommendedName>
        <fullName evidence="3 8">Glucose-6-phosphate isomerase</fullName>
        <ecNumber evidence="3 8">5.3.1.9</ecNumber>
    </recommendedName>
</protein>
<dbReference type="InterPro" id="IPR046348">
    <property type="entry name" value="SIS_dom_sf"/>
</dbReference>
<comment type="catalytic activity">
    <reaction evidence="7 8">
        <text>alpha-D-glucose 6-phosphate = beta-D-fructose 6-phosphate</text>
        <dbReference type="Rhea" id="RHEA:11816"/>
        <dbReference type="ChEBI" id="CHEBI:57634"/>
        <dbReference type="ChEBI" id="CHEBI:58225"/>
        <dbReference type="EC" id="5.3.1.9"/>
    </reaction>
</comment>
<dbReference type="GO" id="GO:0006094">
    <property type="term" value="P:gluconeogenesis"/>
    <property type="evidence" value="ECO:0007669"/>
    <property type="project" value="UniProtKB-KW"/>
</dbReference>
<dbReference type="InterPro" id="IPR001672">
    <property type="entry name" value="G6P_Isomerase"/>
</dbReference>
<dbReference type="InterPro" id="IPR035482">
    <property type="entry name" value="SIS_PGI_2"/>
</dbReference>
<dbReference type="InterPro" id="IPR018189">
    <property type="entry name" value="Phosphoglucose_isomerase_CS"/>
</dbReference>
<dbReference type="Proteomes" id="UP000785679">
    <property type="component" value="Unassembled WGS sequence"/>
</dbReference>
<dbReference type="GO" id="GO:0097367">
    <property type="term" value="F:carbohydrate derivative binding"/>
    <property type="evidence" value="ECO:0007669"/>
    <property type="project" value="InterPro"/>
</dbReference>
<dbReference type="PANTHER" id="PTHR11469">
    <property type="entry name" value="GLUCOSE-6-PHOSPHATE ISOMERASE"/>
    <property type="match status" value="1"/>
</dbReference>
<evidence type="ECO:0000256" key="1">
    <source>
        <dbReference type="ARBA" id="ARBA00004926"/>
    </source>
</evidence>
<evidence type="ECO:0000256" key="3">
    <source>
        <dbReference type="ARBA" id="ARBA00011952"/>
    </source>
</evidence>
<dbReference type="PRINTS" id="PR00662">
    <property type="entry name" value="G6PISOMERASE"/>
</dbReference>
<dbReference type="AlphaFoldDB" id="A0A8J8NWJ8"/>
<dbReference type="CDD" id="cd05016">
    <property type="entry name" value="SIS_PGI_2"/>
    <property type="match status" value="1"/>
</dbReference>
<comment type="caution">
    <text evidence="9">The sequence shown here is derived from an EMBL/GenBank/DDBJ whole genome shotgun (WGS) entry which is preliminary data.</text>
</comment>
<dbReference type="PROSITE" id="PS00765">
    <property type="entry name" value="P_GLUCOSE_ISOMERASE_1"/>
    <property type="match status" value="1"/>
</dbReference>
<dbReference type="Gene3D" id="3.40.50.10490">
    <property type="entry name" value="Glucose-6-phosphate isomerase like protein, domain 1"/>
    <property type="match status" value="2"/>
</dbReference>
<keyword evidence="4 8" id="KW-0312">Gluconeogenesis</keyword>
<dbReference type="Gene3D" id="1.10.1390.10">
    <property type="match status" value="1"/>
</dbReference>
<name>A0A8J8NWJ8_HALGN</name>
<comment type="pathway">
    <text evidence="1 8">Carbohydrate degradation; glycolysis; D-glyceraldehyde 3-phosphate and glycerone phosphate from D-glucose: step 2/4.</text>
</comment>
<evidence type="ECO:0000256" key="4">
    <source>
        <dbReference type="ARBA" id="ARBA00022432"/>
    </source>
</evidence>
<evidence type="ECO:0000256" key="5">
    <source>
        <dbReference type="ARBA" id="ARBA00023152"/>
    </source>
</evidence>
<evidence type="ECO:0000256" key="2">
    <source>
        <dbReference type="ARBA" id="ARBA00006604"/>
    </source>
</evidence>
<evidence type="ECO:0000313" key="9">
    <source>
        <dbReference type="EMBL" id="TNV82468.1"/>
    </source>
</evidence>
<gene>
    <name evidence="9" type="ORF">FGO68_gene3817</name>
</gene>
<dbReference type="PANTHER" id="PTHR11469:SF1">
    <property type="entry name" value="GLUCOSE-6-PHOSPHATE ISOMERASE"/>
    <property type="match status" value="1"/>
</dbReference>
<dbReference type="HAMAP" id="MF_00473">
    <property type="entry name" value="G6P_isomerase"/>
    <property type="match status" value="1"/>
</dbReference>
<dbReference type="EMBL" id="RRYP01004916">
    <property type="protein sequence ID" value="TNV82468.1"/>
    <property type="molecule type" value="Genomic_DNA"/>
</dbReference>
<evidence type="ECO:0000313" key="10">
    <source>
        <dbReference type="Proteomes" id="UP000785679"/>
    </source>
</evidence>
<dbReference type="CDD" id="cd05015">
    <property type="entry name" value="SIS_PGI_1"/>
    <property type="match status" value="1"/>
</dbReference>
<dbReference type="InterPro" id="IPR035476">
    <property type="entry name" value="SIS_PGI_1"/>
</dbReference>
<comment type="similarity">
    <text evidence="2 8">Belongs to the GPI family.</text>
</comment>
<keyword evidence="10" id="KW-1185">Reference proteome</keyword>
<dbReference type="GO" id="GO:0005829">
    <property type="term" value="C:cytosol"/>
    <property type="evidence" value="ECO:0007669"/>
    <property type="project" value="TreeGrafter"/>
</dbReference>
<dbReference type="Pfam" id="PF00342">
    <property type="entry name" value="PGI"/>
    <property type="match status" value="1"/>
</dbReference>
<keyword evidence="5 8" id="KW-0324">Glycolysis</keyword>
<dbReference type="PROSITE" id="PS51463">
    <property type="entry name" value="P_GLUCOSE_ISOMERASE_3"/>
    <property type="match status" value="1"/>
</dbReference>
<proteinExistence type="inferred from homology"/>
<dbReference type="InterPro" id="IPR023096">
    <property type="entry name" value="G6P_Isomerase_C"/>
</dbReference>
<evidence type="ECO:0000256" key="6">
    <source>
        <dbReference type="ARBA" id="ARBA00023235"/>
    </source>
</evidence>
<dbReference type="SUPFAM" id="SSF53697">
    <property type="entry name" value="SIS domain"/>
    <property type="match status" value="1"/>
</dbReference>
<accession>A0A8J8NWJ8</accession>
<dbReference type="OrthoDB" id="5831190at2759"/>
<dbReference type="PROSITE" id="PS00174">
    <property type="entry name" value="P_GLUCOSE_ISOMERASE_2"/>
    <property type="match status" value="1"/>
</dbReference>